<gene>
    <name evidence="1" type="ORF">JS44_09500</name>
</gene>
<comment type="caution">
    <text evidence="1">The sequence shown here is derived from an EMBL/GenBank/DDBJ whole genome shotgun (WGS) entry which is preliminary data.</text>
</comment>
<protein>
    <submittedName>
        <fullName evidence="1">Uncharacterized protein</fullName>
    </submittedName>
</protein>
<sequence>MRFIIKAETTELKQIVHEFVTCCPYGQDACNIVDQTLGKTYDDGYKAIHVYVRPNNYVSLLKFNLDKNTCIIE</sequence>
<organism evidence="1">
    <name type="scientific">Anoxybacillus flavithermus</name>
    <dbReference type="NCBI Taxonomy" id="33934"/>
    <lineage>
        <taxon>Bacteria</taxon>
        <taxon>Bacillati</taxon>
        <taxon>Bacillota</taxon>
        <taxon>Bacilli</taxon>
        <taxon>Bacillales</taxon>
        <taxon>Anoxybacillaceae</taxon>
        <taxon>Anoxybacillus</taxon>
    </lineage>
</organism>
<dbReference type="EMBL" id="JPZO01000051">
    <property type="protein sequence ID" value="KFZ32383.1"/>
    <property type="molecule type" value="Genomic_DNA"/>
</dbReference>
<proteinExistence type="predicted"/>
<accession>A0A094LBY8</accession>
<reference evidence="1" key="1">
    <citation type="submission" date="2014-08" db="EMBL/GenBank/DDBJ databases">
        <title>Fullgenome sequencing of Anoxybacillus sp.25 isolate from Garga hot-spring Russia.</title>
        <authorList>
            <person name="Rozanov A.S."/>
            <person name="Kotenko A.V."/>
            <person name="Malup T.K."/>
            <person name="Peltek S.E."/>
        </authorList>
    </citation>
    <scope>NUCLEOTIDE SEQUENCE [LARGE SCALE GENOMIC DNA]</scope>
    <source>
        <strain evidence="1">25</strain>
    </source>
</reference>
<evidence type="ECO:0000313" key="1">
    <source>
        <dbReference type="EMBL" id="KFZ32383.1"/>
    </source>
</evidence>
<name>A0A094LBY8_9BACL</name>
<dbReference type="AlphaFoldDB" id="A0A094LBY8"/>